<dbReference type="Proteomes" id="UP001141806">
    <property type="component" value="Unassembled WGS sequence"/>
</dbReference>
<evidence type="ECO:0000313" key="2">
    <source>
        <dbReference type="Proteomes" id="UP001141806"/>
    </source>
</evidence>
<comment type="caution">
    <text evidence="1">The sequence shown here is derived from an EMBL/GenBank/DDBJ whole genome shotgun (WGS) entry which is preliminary data.</text>
</comment>
<name>A0A9Q0K5Z2_9MAGN</name>
<protein>
    <submittedName>
        <fullName evidence="1">Uncharacterized protein</fullName>
    </submittedName>
</protein>
<dbReference type="OrthoDB" id="1922339at2759"/>
<evidence type="ECO:0000313" key="1">
    <source>
        <dbReference type="EMBL" id="KAJ4964306.1"/>
    </source>
</evidence>
<proteinExistence type="predicted"/>
<dbReference type="EMBL" id="JAMYWD010000008">
    <property type="protein sequence ID" value="KAJ4964306.1"/>
    <property type="molecule type" value="Genomic_DNA"/>
</dbReference>
<reference evidence="1" key="1">
    <citation type="journal article" date="2023" name="Plant J.">
        <title>The genome of the king protea, Protea cynaroides.</title>
        <authorList>
            <person name="Chang J."/>
            <person name="Duong T.A."/>
            <person name="Schoeman C."/>
            <person name="Ma X."/>
            <person name="Roodt D."/>
            <person name="Barker N."/>
            <person name="Li Z."/>
            <person name="Van de Peer Y."/>
            <person name="Mizrachi E."/>
        </authorList>
    </citation>
    <scope>NUCLEOTIDE SEQUENCE</scope>
    <source>
        <tissue evidence="1">Young leaves</tissue>
    </source>
</reference>
<organism evidence="1 2">
    <name type="scientific">Protea cynaroides</name>
    <dbReference type="NCBI Taxonomy" id="273540"/>
    <lineage>
        <taxon>Eukaryota</taxon>
        <taxon>Viridiplantae</taxon>
        <taxon>Streptophyta</taxon>
        <taxon>Embryophyta</taxon>
        <taxon>Tracheophyta</taxon>
        <taxon>Spermatophyta</taxon>
        <taxon>Magnoliopsida</taxon>
        <taxon>Proteales</taxon>
        <taxon>Proteaceae</taxon>
        <taxon>Protea</taxon>
    </lineage>
</organism>
<gene>
    <name evidence="1" type="ORF">NE237_024245</name>
</gene>
<keyword evidence="2" id="KW-1185">Reference proteome</keyword>
<dbReference type="AlphaFoldDB" id="A0A9Q0K5Z2"/>
<accession>A0A9Q0K5Z2</accession>
<sequence>MVDLKLGGDVVQSVVKSMVNSEFKNATLKARKIVFSLGVHLYSQGSMVGPVTTVVHRGFSRRLPCHQVTNFLDLPTLGRR</sequence>